<evidence type="ECO:0000256" key="2">
    <source>
        <dbReference type="ARBA" id="ARBA00022670"/>
    </source>
</evidence>
<dbReference type="PANTHER" id="PTHR43399">
    <property type="entry name" value="SUBTILISIN-RELATED"/>
    <property type="match status" value="1"/>
</dbReference>
<dbReference type="AlphaFoldDB" id="A0A2G9CCY4"/>
<proteinExistence type="inferred from homology"/>
<keyword evidence="8" id="KW-1185">Reference proteome</keyword>
<evidence type="ECO:0000256" key="3">
    <source>
        <dbReference type="ARBA" id="ARBA00022801"/>
    </source>
</evidence>
<evidence type="ECO:0000256" key="1">
    <source>
        <dbReference type="ARBA" id="ARBA00011073"/>
    </source>
</evidence>
<protein>
    <recommendedName>
        <fullName evidence="6">Peptidase S8/S53 domain-containing protein</fullName>
    </recommendedName>
</protein>
<gene>
    <name evidence="7" type="ORF">CS062_05175</name>
</gene>
<evidence type="ECO:0000313" key="8">
    <source>
        <dbReference type="Proteomes" id="UP000231501"/>
    </source>
</evidence>
<dbReference type="PROSITE" id="PS51892">
    <property type="entry name" value="SUBTILASE"/>
    <property type="match status" value="1"/>
</dbReference>
<dbReference type="PRINTS" id="PR00723">
    <property type="entry name" value="SUBTILISIN"/>
</dbReference>
<dbReference type="RefSeq" id="WP_099860386.1">
    <property type="nucleotide sequence ID" value="NZ_PEOG01000011.1"/>
</dbReference>
<feature type="domain" description="Peptidase S8/S53" evidence="6">
    <location>
        <begin position="274"/>
        <end position="526"/>
    </location>
</feature>
<dbReference type="Gene3D" id="3.40.50.200">
    <property type="entry name" value="Peptidase S8/S53 domain"/>
    <property type="match status" value="1"/>
</dbReference>
<dbReference type="InterPro" id="IPR023827">
    <property type="entry name" value="Peptidase_S8_Asp-AS"/>
</dbReference>
<dbReference type="Pfam" id="PF00082">
    <property type="entry name" value="Peptidase_S8"/>
    <property type="match status" value="1"/>
</dbReference>
<reference evidence="7 8" key="1">
    <citation type="submission" date="2017-11" db="EMBL/GenBank/DDBJ databases">
        <title>Draft genome sequence of Mitsuaria sp. HWN-4.</title>
        <authorList>
            <person name="Gundlapally S.R."/>
        </authorList>
    </citation>
    <scope>NUCLEOTIDE SEQUENCE [LARGE SCALE GENOMIC DNA]</scope>
    <source>
        <strain evidence="7 8">HWN-4</strain>
    </source>
</reference>
<evidence type="ECO:0000259" key="6">
    <source>
        <dbReference type="Pfam" id="PF00082"/>
    </source>
</evidence>
<dbReference type="OrthoDB" id="9790784at2"/>
<dbReference type="PROSITE" id="PS00136">
    <property type="entry name" value="SUBTILASE_ASP"/>
    <property type="match status" value="1"/>
</dbReference>
<dbReference type="EMBL" id="PEOG01000011">
    <property type="protein sequence ID" value="PIM54300.1"/>
    <property type="molecule type" value="Genomic_DNA"/>
</dbReference>
<evidence type="ECO:0000256" key="5">
    <source>
        <dbReference type="PROSITE-ProRule" id="PRU01240"/>
    </source>
</evidence>
<organism evidence="7 8">
    <name type="scientific">Roseateles chitinivorans</name>
    <dbReference type="NCBI Taxonomy" id="2917965"/>
    <lineage>
        <taxon>Bacteria</taxon>
        <taxon>Pseudomonadati</taxon>
        <taxon>Pseudomonadota</taxon>
        <taxon>Betaproteobacteria</taxon>
        <taxon>Burkholderiales</taxon>
        <taxon>Sphaerotilaceae</taxon>
        <taxon>Roseateles</taxon>
    </lineage>
</organism>
<dbReference type="InterPro" id="IPR015500">
    <property type="entry name" value="Peptidase_S8_subtilisin-rel"/>
</dbReference>
<accession>A0A2G9CCY4</accession>
<dbReference type="Proteomes" id="UP000231501">
    <property type="component" value="Unassembled WGS sequence"/>
</dbReference>
<feature type="active site" description="Charge relay system" evidence="5">
    <location>
        <position position="488"/>
    </location>
</feature>
<keyword evidence="4 5" id="KW-0720">Serine protease</keyword>
<evidence type="ECO:0000313" key="7">
    <source>
        <dbReference type="EMBL" id="PIM54300.1"/>
    </source>
</evidence>
<sequence length="564" mass="59835">MPKGTKASATHLLSNLAAFSLSTGSRRAKSVGRAVGLHGSSIDALVHASDVATKLLQGASLEVRSRAARERDGDRRLPSLLANSHAGIVQAVLGDERLRYRVTELEEEVTVTISPRTRGGIRLRDMRGRMQEVALHDAKPDESHLVDAVDFLLSEGMSIVRVGRFGITASGPAQLVQDLLSVSLGIGAARRPVIDRALRLFSIQGQSPEPADLFAAPRESLSIAGSRIHASIDDFTFTPPARPSIADRPPAVGYPVLQDAEVRRALGHDGSLDGHGVKVAIIDSGFFRQHPLFMRRPYDFESVDSGADETGHGTAMAWNILNVAPGCTLRGYRQDDIAGAIERAADDGAKIISCSWGWPDEQSFNLLELSIRSVIEEDGATVLCAAGNGERYWPASHPRVVAVGGVYANPQDGSLEASDFASGFRSDLYGNRNVPDVSGLCGLSPRGVYLPLPVPPGSIADVARHGPAFPEADETEADDGWIYDSGTSSATAQVAGVVALLMQYASAHGKTMTPDRIKSCLQAGAVAVERGRNAFGVPAVGQPNIATGWGLVNVKAALKEIDKL</sequence>
<comment type="caution">
    <text evidence="7">The sequence shown here is derived from an EMBL/GenBank/DDBJ whole genome shotgun (WGS) entry which is preliminary data.</text>
</comment>
<dbReference type="SUPFAM" id="SSF52743">
    <property type="entry name" value="Subtilisin-like"/>
    <property type="match status" value="1"/>
</dbReference>
<evidence type="ECO:0000256" key="4">
    <source>
        <dbReference type="ARBA" id="ARBA00022825"/>
    </source>
</evidence>
<dbReference type="GO" id="GO:0004252">
    <property type="term" value="F:serine-type endopeptidase activity"/>
    <property type="evidence" value="ECO:0007669"/>
    <property type="project" value="UniProtKB-UniRule"/>
</dbReference>
<feature type="active site" description="Charge relay system" evidence="5">
    <location>
        <position position="312"/>
    </location>
</feature>
<feature type="active site" description="Charge relay system" evidence="5">
    <location>
        <position position="283"/>
    </location>
</feature>
<dbReference type="InterPro" id="IPR051048">
    <property type="entry name" value="Peptidase_S8/S53_subtilisin"/>
</dbReference>
<dbReference type="GO" id="GO:0006508">
    <property type="term" value="P:proteolysis"/>
    <property type="evidence" value="ECO:0007669"/>
    <property type="project" value="UniProtKB-KW"/>
</dbReference>
<name>A0A2G9CCY4_9BURK</name>
<comment type="similarity">
    <text evidence="1 5">Belongs to the peptidase S8 family.</text>
</comment>
<dbReference type="InterPro" id="IPR000209">
    <property type="entry name" value="Peptidase_S8/S53_dom"/>
</dbReference>
<keyword evidence="2 5" id="KW-0645">Protease</keyword>
<keyword evidence="3 5" id="KW-0378">Hydrolase</keyword>
<dbReference type="InterPro" id="IPR036852">
    <property type="entry name" value="Peptidase_S8/S53_dom_sf"/>
</dbReference>
<dbReference type="PANTHER" id="PTHR43399:SF4">
    <property type="entry name" value="CELL WALL-ASSOCIATED PROTEASE"/>
    <property type="match status" value="1"/>
</dbReference>